<gene>
    <name evidence="1" type="ORF">Sangu_1020400</name>
</gene>
<dbReference type="PANTHER" id="PTHR10775:SF185">
    <property type="entry name" value="OS08G0208400 PROTEIN"/>
    <property type="match status" value="1"/>
</dbReference>
<dbReference type="PANTHER" id="PTHR10775">
    <property type="entry name" value="OS08G0208400 PROTEIN"/>
    <property type="match status" value="1"/>
</dbReference>
<dbReference type="InterPro" id="IPR004242">
    <property type="entry name" value="Transposase_21"/>
</dbReference>
<protein>
    <submittedName>
        <fullName evidence="1">Uncharacterized protein</fullName>
    </submittedName>
</protein>
<reference evidence="1" key="2">
    <citation type="journal article" date="2024" name="Plant">
        <title>Genomic evolution and insights into agronomic trait innovations of Sesamum species.</title>
        <authorList>
            <person name="Miao H."/>
            <person name="Wang L."/>
            <person name="Qu L."/>
            <person name="Liu H."/>
            <person name="Sun Y."/>
            <person name="Le M."/>
            <person name="Wang Q."/>
            <person name="Wei S."/>
            <person name="Zheng Y."/>
            <person name="Lin W."/>
            <person name="Duan Y."/>
            <person name="Cao H."/>
            <person name="Xiong S."/>
            <person name="Wang X."/>
            <person name="Wei L."/>
            <person name="Li C."/>
            <person name="Ma Q."/>
            <person name="Ju M."/>
            <person name="Zhao R."/>
            <person name="Li G."/>
            <person name="Mu C."/>
            <person name="Tian Q."/>
            <person name="Mei H."/>
            <person name="Zhang T."/>
            <person name="Gao T."/>
            <person name="Zhang H."/>
        </authorList>
    </citation>
    <scope>NUCLEOTIDE SEQUENCE</scope>
    <source>
        <strain evidence="1">G01</strain>
    </source>
</reference>
<reference evidence="1" key="1">
    <citation type="submission" date="2020-06" db="EMBL/GenBank/DDBJ databases">
        <authorList>
            <person name="Li T."/>
            <person name="Hu X."/>
            <person name="Zhang T."/>
            <person name="Song X."/>
            <person name="Zhang H."/>
            <person name="Dai N."/>
            <person name="Sheng W."/>
            <person name="Hou X."/>
            <person name="Wei L."/>
        </authorList>
    </citation>
    <scope>NUCLEOTIDE SEQUENCE</scope>
    <source>
        <strain evidence="1">G01</strain>
        <tissue evidence="1">Leaf</tissue>
    </source>
</reference>
<comment type="caution">
    <text evidence="1">The sequence shown here is derived from an EMBL/GenBank/DDBJ whole genome shotgun (WGS) entry which is preliminary data.</text>
</comment>
<name>A0AAW2NXK0_9LAMI</name>
<proteinExistence type="predicted"/>
<dbReference type="Pfam" id="PF02992">
    <property type="entry name" value="Transposase_21"/>
    <property type="match status" value="1"/>
</dbReference>
<dbReference type="AlphaFoldDB" id="A0AAW2NXK0"/>
<dbReference type="EMBL" id="JACGWK010000006">
    <property type="protein sequence ID" value="KAL0347926.1"/>
    <property type="molecule type" value="Genomic_DNA"/>
</dbReference>
<organism evidence="1">
    <name type="scientific">Sesamum angustifolium</name>
    <dbReference type="NCBI Taxonomy" id="2727405"/>
    <lineage>
        <taxon>Eukaryota</taxon>
        <taxon>Viridiplantae</taxon>
        <taxon>Streptophyta</taxon>
        <taxon>Embryophyta</taxon>
        <taxon>Tracheophyta</taxon>
        <taxon>Spermatophyta</taxon>
        <taxon>Magnoliopsida</taxon>
        <taxon>eudicotyledons</taxon>
        <taxon>Gunneridae</taxon>
        <taxon>Pentapetalae</taxon>
        <taxon>asterids</taxon>
        <taxon>lamiids</taxon>
        <taxon>Lamiales</taxon>
        <taxon>Pedaliaceae</taxon>
        <taxon>Sesamum</taxon>
    </lineage>
</organism>
<accession>A0AAW2NXK0</accession>
<evidence type="ECO:0000313" key="1">
    <source>
        <dbReference type="EMBL" id="KAL0347926.1"/>
    </source>
</evidence>
<sequence>MVDAEVWKYFDQMHPDFTEEPRNIRTMVIPDPSNLKRLINVYLESLIEELLQLCHMGVRTYDHAMDKAFMMRAVLMWTVNNLPAYEMTSGWSTAGLWYVRSV</sequence>